<dbReference type="InterPro" id="IPR006058">
    <property type="entry name" value="2Fe2S_fd_BS"/>
</dbReference>
<dbReference type="PRINTS" id="PR00371">
    <property type="entry name" value="FPNCR"/>
</dbReference>
<dbReference type="InterPro" id="IPR017938">
    <property type="entry name" value="Riboflavin_synthase-like_b-brl"/>
</dbReference>
<evidence type="ECO:0008006" key="6">
    <source>
        <dbReference type="Google" id="ProtNLM"/>
    </source>
</evidence>
<dbReference type="SUPFAM" id="SSF52343">
    <property type="entry name" value="Ferredoxin reductase-like, C-terminal NADP-linked domain"/>
    <property type="match status" value="1"/>
</dbReference>
<dbReference type="Gene3D" id="2.40.30.10">
    <property type="entry name" value="Translation factors"/>
    <property type="match status" value="1"/>
</dbReference>
<evidence type="ECO:0000256" key="1">
    <source>
        <dbReference type="ARBA" id="ARBA00034078"/>
    </source>
</evidence>
<dbReference type="CDD" id="cd00207">
    <property type="entry name" value="fer2"/>
    <property type="match status" value="1"/>
</dbReference>
<dbReference type="Pfam" id="PF00111">
    <property type="entry name" value="Fer2"/>
    <property type="match status" value="1"/>
</dbReference>
<dbReference type="InterPro" id="IPR017927">
    <property type="entry name" value="FAD-bd_FR_type"/>
</dbReference>
<protein>
    <recommendedName>
        <fullName evidence="6">Methane monooxygenase</fullName>
    </recommendedName>
</protein>
<feature type="domain" description="FAD-binding FR-type" evidence="3">
    <location>
        <begin position="105"/>
        <end position="206"/>
    </location>
</feature>
<dbReference type="EMBL" id="BMZD01000005">
    <property type="protein sequence ID" value="GHA02124.1"/>
    <property type="molecule type" value="Genomic_DNA"/>
</dbReference>
<reference evidence="4" key="2">
    <citation type="submission" date="2020-09" db="EMBL/GenBank/DDBJ databases">
        <authorList>
            <person name="Sun Q."/>
            <person name="Kim S."/>
        </authorList>
    </citation>
    <scope>NUCLEOTIDE SEQUENCE</scope>
    <source>
        <strain evidence="4">KCTC 32422</strain>
    </source>
</reference>
<dbReference type="SUPFAM" id="SSF54292">
    <property type="entry name" value="2Fe-2S ferredoxin-like"/>
    <property type="match status" value="1"/>
</dbReference>
<evidence type="ECO:0000259" key="3">
    <source>
        <dbReference type="PROSITE" id="PS51384"/>
    </source>
</evidence>
<dbReference type="AlphaFoldDB" id="A0A918RMJ0"/>
<accession>A0A918RMJ0</accession>
<dbReference type="GO" id="GO:0051537">
    <property type="term" value="F:2 iron, 2 sulfur cluster binding"/>
    <property type="evidence" value="ECO:0007669"/>
    <property type="project" value="InterPro"/>
</dbReference>
<dbReference type="InterPro" id="IPR001709">
    <property type="entry name" value="Flavoprot_Pyr_Nucl_cyt_Rdtase"/>
</dbReference>
<dbReference type="Gene3D" id="3.40.50.80">
    <property type="entry name" value="Nucleotide-binding domain of ferredoxin-NADP reductase (FNR) module"/>
    <property type="match status" value="1"/>
</dbReference>
<dbReference type="PANTHER" id="PTHR47354">
    <property type="entry name" value="NADH OXIDOREDUCTASE HCR"/>
    <property type="match status" value="1"/>
</dbReference>
<feature type="domain" description="2Fe-2S ferredoxin-type" evidence="2">
    <location>
        <begin position="5"/>
        <end position="98"/>
    </location>
</feature>
<dbReference type="SUPFAM" id="SSF63380">
    <property type="entry name" value="Riboflavin synthase domain-like"/>
    <property type="match status" value="1"/>
</dbReference>
<dbReference type="InterPro" id="IPR050415">
    <property type="entry name" value="MRET"/>
</dbReference>
<dbReference type="PROSITE" id="PS00197">
    <property type="entry name" value="2FE2S_FER_1"/>
    <property type="match status" value="1"/>
</dbReference>
<dbReference type="PRINTS" id="PR00410">
    <property type="entry name" value="PHEHYDRXLASE"/>
</dbReference>
<dbReference type="PROSITE" id="PS51085">
    <property type="entry name" value="2FE2S_FER_2"/>
    <property type="match status" value="1"/>
</dbReference>
<dbReference type="InterPro" id="IPR008333">
    <property type="entry name" value="Cbr1-like_FAD-bd_dom"/>
</dbReference>
<dbReference type="PROSITE" id="PS51384">
    <property type="entry name" value="FAD_FR"/>
    <property type="match status" value="1"/>
</dbReference>
<dbReference type="InterPro" id="IPR012675">
    <property type="entry name" value="Beta-grasp_dom_sf"/>
</dbReference>
<organism evidence="4 5">
    <name type="scientific">Novosphingobium arvoryzae</name>
    <dbReference type="NCBI Taxonomy" id="1256514"/>
    <lineage>
        <taxon>Bacteria</taxon>
        <taxon>Pseudomonadati</taxon>
        <taxon>Pseudomonadota</taxon>
        <taxon>Alphaproteobacteria</taxon>
        <taxon>Sphingomonadales</taxon>
        <taxon>Sphingomonadaceae</taxon>
        <taxon>Novosphingobium</taxon>
    </lineage>
</organism>
<sequence>MSTSSKVTISFSDGVERQFFALPGQNVLEAALKEDVPVLHQCRSGSCSSCLAKLVEGKADTLAGASSTLIPSEKAQGLRLLCVTEALSDCTFQLGYDSAVGTNQATEAKAFVNAIDRLADDVVRLELELAEGDWFEFRPGQFIQIKVPGTDAVRSYSMASTPADLPRIELLIRLLPGGVMSTWLLEGAKIDDVLEISGPYGQFFLKEGEKAPHIMIAGGTGLAPMMSMIDALRMRSGRKPKMLLSFGCQTQGSLFHLDAIELRQQWLPQLDVQLSVDRGPAPSGVRVGNPVEVIGASEPLDPDSVAYLCGPPGMIDAARRHLEQLGLASENIFAEQFVASQ</sequence>
<reference evidence="4" key="1">
    <citation type="journal article" date="2014" name="Int. J. Syst. Evol. Microbiol.">
        <title>Complete genome sequence of Corynebacterium casei LMG S-19264T (=DSM 44701T), isolated from a smear-ripened cheese.</title>
        <authorList>
            <consortium name="US DOE Joint Genome Institute (JGI-PGF)"/>
            <person name="Walter F."/>
            <person name="Albersmeier A."/>
            <person name="Kalinowski J."/>
            <person name="Ruckert C."/>
        </authorList>
    </citation>
    <scope>NUCLEOTIDE SEQUENCE</scope>
    <source>
        <strain evidence="4">KCTC 32422</strain>
    </source>
</reference>
<proteinExistence type="predicted"/>
<comment type="cofactor">
    <cofactor evidence="1">
        <name>[2Fe-2S] cluster</name>
        <dbReference type="ChEBI" id="CHEBI:190135"/>
    </cofactor>
</comment>
<dbReference type="Proteomes" id="UP000634139">
    <property type="component" value="Unassembled WGS sequence"/>
</dbReference>
<evidence type="ECO:0000259" key="2">
    <source>
        <dbReference type="PROSITE" id="PS51085"/>
    </source>
</evidence>
<dbReference type="InterPro" id="IPR001433">
    <property type="entry name" value="OxRdtase_FAD/NAD-bd"/>
</dbReference>
<comment type="caution">
    <text evidence="4">The sequence shown here is derived from an EMBL/GenBank/DDBJ whole genome shotgun (WGS) entry which is preliminary data.</text>
</comment>
<gene>
    <name evidence="4" type="ORF">GCM10011617_23740</name>
</gene>
<dbReference type="Pfam" id="PF00175">
    <property type="entry name" value="NAD_binding_1"/>
    <property type="match status" value="1"/>
</dbReference>
<keyword evidence="5" id="KW-1185">Reference proteome</keyword>
<dbReference type="PANTHER" id="PTHR47354:SF5">
    <property type="entry name" value="PROTEIN RFBI"/>
    <property type="match status" value="1"/>
</dbReference>
<dbReference type="Gene3D" id="3.10.20.30">
    <property type="match status" value="1"/>
</dbReference>
<name>A0A918RMJ0_9SPHN</name>
<dbReference type="Pfam" id="PF00970">
    <property type="entry name" value="FAD_binding_6"/>
    <property type="match status" value="1"/>
</dbReference>
<evidence type="ECO:0000313" key="4">
    <source>
        <dbReference type="EMBL" id="GHA02124.1"/>
    </source>
</evidence>
<dbReference type="InterPro" id="IPR001041">
    <property type="entry name" value="2Fe-2S_ferredoxin-type"/>
</dbReference>
<dbReference type="RefSeq" id="WP_189541809.1">
    <property type="nucleotide sequence ID" value="NZ_BMZD01000005.1"/>
</dbReference>
<dbReference type="GO" id="GO:0016491">
    <property type="term" value="F:oxidoreductase activity"/>
    <property type="evidence" value="ECO:0007669"/>
    <property type="project" value="InterPro"/>
</dbReference>
<dbReference type="InterPro" id="IPR039261">
    <property type="entry name" value="FNR_nucleotide-bd"/>
</dbReference>
<dbReference type="InterPro" id="IPR036010">
    <property type="entry name" value="2Fe-2S_ferredoxin-like_sf"/>
</dbReference>
<evidence type="ECO:0000313" key="5">
    <source>
        <dbReference type="Proteomes" id="UP000634139"/>
    </source>
</evidence>